<keyword evidence="4" id="KW-1185">Reference proteome</keyword>
<dbReference type="EMBL" id="CAJJDN010000004">
    <property type="protein sequence ID" value="CAD8049814.1"/>
    <property type="molecule type" value="Genomic_DNA"/>
</dbReference>
<evidence type="ECO:0000313" key="4">
    <source>
        <dbReference type="Proteomes" id="UP000692954"/>
    </source>
</evidence>
<feature type="compositionally biased region" description="Basic and acidic residues" evidence="1">
    <location>
        <begin position="38"/>
        <end position="55"/>
    </location>
</feature>
<dbReference type="OrthoDB" id="784393at2759"/>
<evidence type="ECO:0000259" key="2">
    <source>
        <dbReference type="Pfam" id="PF04774"/>
    </source>
</evidence>
<accession>A0A8S1KGA0</accession>
<dbReference type="Proteomes" id="UP000692954">
    <property type="component" value="Unassembled WGS sequence"/>
</dbReference>
<evidence type="ECO:0000313" key="3">
    <source>
        <dbReference type="EMBL" id="CAD8049814.1"/>
    </source>
</evidence>
<comment type="caution">
    <text evidence="3">The sequence shown here is derived from an EMBL/GenBank/DDBJ whole genome shotgun (WGS) entry which is preliminary data.</text>
</comment>
<feature type="region of interest" description="Disordered" evidence="1">
    <location>
        <begin position="22"/>
        <end position="72"/>
    </location>
</feature>
<organism evidence="3 4">
    <name type="scientific">Paramecium sonneborni</name>
    <dbReference type="NCBI Taxonomy" id="65129"/>
    <lineage>
        <taxon>Eukaryota</taxon>
        <taxon>Sar</taxon>
        <taxon>Alveolata</taxon>
        <taxon>Ciliophora</taxon>
        <taxon>Intramacronucleata</taxon>
        <taxon>Oligohymenophorea</taxon>
        <taxon>Peniculida</taxon>
        <taxon>Parameciidae</taxon>
        <taxon>Paramecium</taxon>
    </lineage>
</organism>
<proteinExistence type="predicted"/>
<evidence type="ECO:0000256" key="1">
    <source>
        <dbReference type="SAM" id="MobiDB-lite"/>
    </source>
</evidence>
<feature type="compositionally biased region" description="Basic and acidic residues" evidence="1">
    <location>
        <begin position="22"/>
        <end position="31"/>
    </location>
</feature>
<reference evidence="3" key="1">
    <citation type="submission" date="2021-01" db="EMBL/GenBank/DDBJ databases">
        <authorList>
            <consortium name="Genoscope - CEA"/>
            <person name="William W."/>
        </authorList>
    </citation>
    <scope>NUCLEOTIDE SEQUENCE</scope>
</reference>
<dbReference type="AlphaFoldDB" id="A0A8S1KGA0"/>
<protein>
    <recommendedName>
        <fullName evidence="2">Hyaluronan/mRNA-binding protein domain-containing protein</fullName>
    </recommendedName>
</protein>
<sequence length="115" mass="13306">MSRVKKSEPLLMDVDIVEKESHQRMKEEIKIKGISNEPHPKDRESGTGRGKEMRKNGVGKNNWGTYKDDLKDYGIDEDESEDAYNDEIKQNTTNFRAAVPEREIIIDDHNFPKLS</sequence>
<dbReference type="InterPro" id="IPR006861">
    <property type="entry name" value="HABP4_PAIRBP1-bd"/>
</dbReference>
<name>A0A8S1KGA0_9CILI</name>
<dbReference type="Pfam" id="PF04774">
    <property type="entry name" value="HABP4_PAI-RBP1"/>
    <property type="match status" value="1"/>
</dbReference>
<feature type="domain" description="Hyaluronan/mRNA-binding protein" evidence="2">
    <location>
        <begin position="42"/>
        <end position="90"/>
    </location>
</feature>
<gene>
    <name evidence="3" type="ORF">PSON_ATCC_30995.1.T0040329</name>
</gene>